<keyword evidence="2 5" id="KW-0812">Transmembrane</keyword>
<feature type="transmembrane region" description="Helical" evidence="5">
    <location>
        <begin position="205"/>
        <end position="224"/>
    </location>
</feature>
<feature type="transmembrane region" description="Helical" evidence="5">
    <location>
        <begin position="176"/>
        <end position="199"/>
    </location>
</feature>
<comment type="caution">
    <text evidence="7">The sequence shown here is derived from an EMBL/GenBank/DDBJ whole genome shotgun (WGS) entry which is preliminary data.</text>
</comment>
<proteinExistence type="predicted"/>
<dbReference type="Gene3D" id="1.20.1250.20">
    <property type="entry name" value="MFS general substrate transporter like domains"/>
    <property type="match status" value="2"/>
</dbReference>
<evidence type="ECO:0000313" key="8">
    <source>
        <dbReference type="Proteomes" id="UP000305109"/>
    </source>
</evidence>
<evidence type="ECO:0000256" key="1">
    <source>
        <dbReference type="ARBA" id="ARBA00004651"/>
    </source>
</evidence>
<dbReference type="InterPro" id="IPR010645">
    <property type="entry name" value="MFS_4"/>
</dbReference>
<protein>
    <submittedName>
        <fullName evidence="7">YbfB/YjiJ family MFS transporter</fullName>
    </submittedName>
</protein>
<feature type="transmembrane region" description="Helical" evidence="5">
    <location>
        <begin position="143"/>
        <end position="164"/>
    </location>
</feature>
<feature type="transmembrane region" description="Helical" evidence="5">
    <location>
        <begin position="338"/>
        <end position="358"/>
    </location>
</feature>
<organism evidence="7 8">
    <name type="scientific">Rhodococcus oryzae</name>
    <dbReference type="NCBI Taxonomy" id="2571143"/>
    <lineage>
        <taxon>Bacteria</taxon>
        <taxon>Bacillati</taxon>
        <taxon>Actinomycetota</taxon>
        <taxon>Actinomycetes</taxon>
        <taxon>Mycobacteriales</taxon>
        <taxon>Nocardiaceae</taxon>
        <taxon>Rhodococcus</taxon>
    </lineage>
</organism>
<dbReference type="InterPro" id="IPR036259">
    <property type="entry name" value="MFS_trans_sf"/>
</dbReference>
<feature type="transmembrane region" description="Helical" evidence="5">
    <location>
        <begin position="286"/>
        <end position="305"/>
    </location>
</feature>
<keyword evidence="3 5" id="KW-1133">Transmembrane helix</keyword>
<feature type="domain" description="Major facilitator superfamily (MFS) profile" evidence="6">
    <location>
        <begin position="53"/>
        <end position="421"/>
    </location>
</feature>
<feature type="transmembrane region" description="Helical" evidence="5">
    <location>
        <begin position="249"/>
        <end position="274"/>
    </location>
</feature>
<dbReference type="Pfam" id="PF06779">
    <property type="entry name" value="MFS_4"/>
    <property type="match status" value="1"/>
</dbReference>
<sequence length="433" mass="44772">MTLMGSPSDWLAIGVLCATPRRGSSFRQLIRRFSEGRSLLVMVVTGGKDRLLVLRASLTLAVAMGLGRFAFTPILPLMVGQTGLTAESAATLATANYLGYLVGAVAAIFAHWIPRSRAALRVSLVLLIATLALMPAAESMSLWLTLRFLAGVASAVLFVFTARVAHQQVTGGGDGVGWVFGGIGAGIALSGCALLALGSGGSWRVSWLVVAALAAVLALFAWSLPGGDHATATSAGRQSPVSRRDRRRFAWLMAAYFCEGIGYIVSATFIVAAVASIGTATWLGSAVWIAVGLAGLPSCVLWIRLSRRHSRVAMLAVAFAVQIVGVGASALFDATAVQLLAALAFGGTFMGIVMLTLAEGTELVGPRAPAIGTALYGLGQVLGPLMVAPLLDTGYSRSLAVAAGVLVLGLAFLVPLLRSARAEVPESEQVVAR</sequence>
<feature type="transmembrane region" description="Helical" evidence="5">
    <location>
        <begin position="312"/>
        <end position="332"/>
    </location>
</feature>
<feature type="transmembrane region" description="Helical" evidence="5">
    <location>
        <begin position="91"/>
        <end position="112"/>
    </location>
</feature>
<dbReference type="Proteomes" id="UP000305109">
    <property type="component" value="Unassembled WGS sequence"/>
</dbReference>
<comment type="subcellular location">
    <subcellularLocation>
        <location evidence="1">Cell membrane</location>
        <topology evidence="1">Multi-pass membrane protein</topology>
    </subcellularLocation>
</comment>
<dbReference type="PANTHER" id="PTHR23537:SF1">
    <property type="entry name" value="SUGAR TRANSPORTER"/>
    <property type="match status" value="1"/>
</dbReference>
<evidence type="ECO:0000256" key="3">
    <source>
        <dbReference type="ARBA" id="ARBA00022989"/>
    </source>
</evidence>
<dbReference type="PROSITE" id="PS50850">
    <property type="entry name" value="MFS"/>
    <property type="match status" value="1"/>
</dbReference>
<evidence type="ECO:0000313" key="7">
    <source>
        <dbReference type="EMBL" id="TJZ77207.1"/>
    </source>
</evidence>
<gene>
    <name evidence="7" type="ORF">FCG67_15375</name>
</gene>
<name>A0ABY2RJB8_9NOCA</name>
<keyword evidence="4 5" id="KW-0472">Membrane</keyword>
<feature type="transmembrane region" description="Helical" evidence="5">
    <location>
        <begin position="52"/>
        <end position="71"/>
    </location>
</feature>
<dbReference type="EMBL" id="SUMD01000006">
    <property type="protein sequence ID" value="TJZ77207.1"/>
    <property type="molecule type" value="Genomic_DNA"/>
</dbReference>
<evidence type="ECO:0000256" key="5">
    <source>
        <dbReference type="SAM" id="Phobius"/>
    </source>
</evidence>
<dbReference type="PANTHER" id="PTHR23537">
    <property type="match status" value="1"/>
</dbReference>
<dbReference type="InterPro" id="IPR020846">
    <property type="entry name" value="MFS_dom"/>
</dbReference>
<feature type="transmembrane region" description="Helical" evidence="5">
    <location>
        <begin position="397"/>
        <end position="417"/>
    </location>
</feature>
<accession>A0ABY2RJB8</accession>
<evidence type="ECO:0000256" key="2">
    <source>
        <dbReference type="ARBA" id="ARBA00022692"/>
    </source>
</evidence>
<keyword evidence="8" id="KW-1185">Reference proteome</keyword>
<evidence type="ECO:0000256" key="4">
    <source>
        <dbReference type="ARBA" id="ARBA00023136"/>
    </source>
</evidence>
<feature type="transmembrane region" description="Helical" evidence="5">
    <location>
        <begin position="119"/>
        <end position="137"/>
    </location>
</feature>
<dbReference type="SUPFAM" id="SSF103473">
    <property type="entry name" value="MFS general substrate transporter"/>
    <property type="match status" value="1"/>
</dbReference>
<feature type="transmembrane region" description="Helical" evidence="5">
    <location>
        <begin position="370"/>
        <end position="391"/>
    </location>
</feature>
<evidence type="ECO:0000259" key="6">
    <source>
        <dbReference type="PROSITE" id="PS50850"/>
    </source>
</evidence>
<reference evidence="7 8" key="1">
    <citation type="submission" date="2019-04" db="EMBL/GenBank/DDBJ databases">
        <title>Rhodococcus oryzae sp. nov., a novel actinomycete isolated from rhizosphere soil of rice (Oryza sativa L.).</title>
        <authorList>
            <person name="Li C."/>
        </authorList>
    </citation>
    <scope>NUCLEOTIDE SEQUENCE [LARGE SCALE GENOMIC DNA]</scope>
    <source>
        <strain evidence="7 8">NEAU-CX67</strain>
    </source>
</reference>